<evidence type="ECO:0000256" key="1">
    <source>
        <dbReference type="ARBA" id="ARBA00010716"/>
    </source>
</evidence>
<dbReference type="Gene3D" id="3.20.20.140">
    <property type="entry name" value="Metal-dependent hydrolases"/>
    <property type="match status" value="1"/>
</dbReference>
<dbReference type="InterPro" id="IPR032466">
    <property type="entry name" value="Metal_Hydrolase"/>
</dbReference>
<feature type="binding site" evidence="6">
    <location>
        <position position="139"/>
    </location>
    <ligand>
        <name>substrate</name>
    </ligand>
</feature>
<evidence type="ECO:0000313" key="10">
    <source>
        <dbReference type="EMBL" id="CAA9443594.1"/>
    </source>
</evidence>
<dbReference type="AlphaFoldDB" id="A0A6J4QJ77"/>
<dbReference type="PANTHER" id="PTHR11113:SF14">
    <property type="entry name" value="N-ACETYLGLUCOSAMINE-6-PHOSPHATE DEACETYLASE"/>
    <property type="match status" value="1"/>
</dbReference>
<dbReference type="Pfam" id="PF01979">
    <property type="entry name" value="Amidohydro_1"/>
    <property type="match status" value="1"/>
</dbReference>
<dbReference type="InterPro" id="IPR006680">
    <property type="entry name" value="Amidohydro-rel"/>
</dbReference>
<comment type="similarity">
    <text evidence="1">Belongs to the metallo-dependent hydrolases superfamily. NagA family.</text>
</comment>
<feature type="binding site" evidence="6">
    <location>
        <begin position="215"/>
        <end position="216"/>
    </location>
    <ligand>
        <name>substrate</name>
    </ligand>
</feature>
<dbReference type="SUPFAM" id="SSF51556">
    <property type="entry name" value="Metallo-dependent hydrolases"/>
    <property type="match status" value="1"/>
</dbReference>
<gene>
    <name evidence="10" type="ORF">AVDCRST_MAG14-172</name>
</gene>
<protein>
    <submittedName>
        <fullName evidence="10">N-acetylglucosamine-6-phosphate deacetylase</fullName>
        <ecNumber evidence="10">3.5.1.25</ecNumber>
    </submittedName>
</protein>
<evidence type="ECO:0000256" key="5">
    <source>
        <dbReference type="PIRSR" id="PIRSR038994-1"/>
    </source>
</evidence>
<keyword evidence="4" id="KW-0119">Carbohydrate metabolism</keyword>
<evidence type="ECO:0000256" key="3">
    <source>
        <dbReference type="ARBA" id="ARBA00022801"/>
    </source>
</evidence>
<evidence type="ECO:0000256" key="4">
    <source>
        <dbReference type="ARBA" id="ARBA00023277"/>
    </source>
</evidence>
<comment type="cofactor">
    <cofactor evidence="7">
        <name>a divalent metal cation</name>
        <dbReference type="ChEBI" id="CHEBI:60240"/>
    </cofactor>
    <text evidence="7">Binds 1 divalent metal cation per subunit.</text>
</comment>
<dbReference type="EMBL" id="CADCVG010000007">
    <property type="protein sequence ID" value="CAA9443594.1"/>
    <property type="molecule type" value="Genomic_DNA"/>
</dbReference>
<accession>A0A6J4QJ77</accession>
<reference evidence="10" key="1">
    <citation type="submission" date="2020-02" db="EMBL/GenBank/DDBJ databases">
        <authorList>
            <person name="Meier V. D."/>
        </authorList>
    </citation>
    <scope>NUCLEOTIDE SEQUENCE</scope>
    <source>
        <strain evidence="10">AVDCRST_MAG14</strain>
    </source>
</reference>
<dbReference type="EC" id="3.5.1.25" evidence="10"/>
<evidence type="ECO:0000259" key="9">
    <source>
        <dbReference type="Pfam" id="PF01979"/>
    </source>
</evidence>
<dbReference type="PIRSF" id="PIRSF038994">
    <property type="entry name" value="NagA"/>
    <property type="match status" value="1"/>
</dbReference>
<proteinExistence type="inferred from homology"/>
<feature type="region of interest" description="Disordered" evidence="8">
    <location>
        <begin position="387"/>
        <end position="443"/>
    </location>
</feature>
<dbReference type="GO" id="GO:0046872">
    <property type="term" value="F:metal ion binding"/>
    <property type="evidence" value="ECO:0007669"/>
    <property type="project" value="UniProtKB-KW"/>
</dbReference>
<feature type="binding site" evidence="7">
    <location>
        <position position="212"/>
    </location>
    <ligand>
        <name>Zn(2+)</name>
        <dbReference type="ChEBI" id="CHEBI:29105"/>
    </ligand>
</feature>
<keyword evidence="3 10" id="KW-0378">Hydrolase</keyword>
<name>A0A6J4QJ77_9ACTN</name>
<evidence type="ECO:0000256" key="8">
    <source>
        <dbReference type="SAM" id="MobiDB-lite"/>
    </source>
</evidence>
<dbReference type="SUPFAM" id="SSF51338">
    <property type="entry name" value="Composite domain of metallo-dependent hydrolases"/>
    <property type="match status" value="1"/>
</dbReference>
<organism evidence="10">
    <name type="scientific">uncultured Rubrobacteraceae bacterium</name>
    <dbReference type="NCBI Taxonomy" id="349277"/>
    <lineage>
        <taxon>Bacteria</taxon>
        <taxon>Bacillati</taxon>
        <taxon>Actinomycetota</taxon>
        <taxon>Rubrobacteria</taxon>
        <taxon>Rubrobacterales</taxon>
        <taxon>Rubrobacteraceae</taxon>
        <taxon>environmental samples</taxon>
    </lineage>
</organism>
<feature type="binding site" evidence="7">
    <location>
        <position position="128"/>
    </location>
    <ligand>
        <name>Zn(2+)</name>
        <dbReference type="ChEBI" id="CHEBI:29105"/>
    </ligand>
</feature>
<feature type="binding site" evidence="6">
    <location>
        <begin position="303"/>
        <end position="305"/>
    </location>
    <ligand>
        <name>substrate</name>
    </ligand>
</feature>
<keyword evidence="2 7" id="KW-0479">Metal-binding</keyword>
<feature type="active site" description="Proton donor/acceptor" evidence="5">
    <location>
        <position position="270"/>
    </location>
</feature>
<feature type="binding site" evidence="6">
    <location>
        <position position="223"/>
    </location>
    <ligand>
        <name>substrate</name>
    </ligand>
</feature>
<dbReference type="NCBIfam" id="TIGR00221">
    <property type="entry name" value="nagA"/>
    <property type="match status" value="1"/>
</dbReference>
<feature type="domain" description="Amidohydrolase-related" evidence="9">
    <location>
        <begin position="49"/>
        <end position="373"/>
    </location>
</feature>
<dbReference type="CDD" id="cd00854">
    <property type="entry name" value="NagA"/>
    <property type="match status" value="1"/>
</dbReference>
<dbReference type="Gene3D" id="2.30.40.10">
    <property type="entry name" value="Urease, subunit C, domain 1"/>
    <property type="match status" value="1"/>
</dbReference>
<sequence>MKTIALRGNVVTDYEVWTGGTVLLEGSRVKDVSREPLAADEVREYDDHFLCPGFVDLQVNGSFGVDIATEPGRVPELSRGLTATGVTSYLPTLISAPRDLYHETLPKLADLARESIPGGAEVLGVHLEGPFINSERRGAHPAAHIVSADPGLLDELLDLGPVRMLTLAPELEGAAQLTNSAGGRGAAVSAGHSDATFDLARAAFGEVAGVTHLFNAMSPLHHREPGIPGAAFAHPHVTCGIIADGWHVHPEMVALAFRALGPDRLYLTTDAIAAAGMGPGEYSLATRRVYLDGGVPRLEDGTIAGSILTMDEALKNILAFTGCTLPEAVRMAAATPARLVGEGKSKGRLVPGYDADITVLRSDLSIEAVYKGGSRIYSAGNLYAGTPRLGTSPQARGLPRRRASSRPEDVSYQHPGNSKHHDRYFKVDERQDPCREEGRQADD</sequence>
<feature type="compositionally biased region" description="Basic and acidic residues" evidence="8">
    <location>
        <begin position="424"/>
        <end position="443"/>
    </location>
</feature>
<feature type="binding site" evidence="7">
    <location>
        <position position="192"/>
    </location>
    <ligand>
        <name>Zn(2+)</name>
        <dbReference type="ChEBI" id="CHEBI:29105"/>
    </ligand>
</feature>
<evidence type="ECO:0000256" key="7">
    <source>
        <dbReference type="PIRSR" id="PIRSR038994-3"/>
    </source>
</evidence>
<evidence type="ECO:0000256" key="6">
    <source>
        <dbReference type="PIRSR" id="PIRSR038994-2"/>
    </source>
</evidence>
<dbReference type="GO" id="GO:0008448">
    <property type="term" value="F:N-acetylglucosamine-6-phosphate deacetylase activity"/>
    <property type="evidence" value="ECO:0007669"/>
    <property type="project" value="UniProtKB-EC"/>
</dbReference>
<dbReference type="GO" id="GO:0006046">
    <property type="term" value="P:N-acetylglucosamine catabolic process"/>
    <property type="evidence" value="ECO:0007669"/>
    <property type="project" value="TreeGrafter"/>
</dbReference>
<feature type="binding site" evidence="6">
    <location>
        <position position="247"/>
    </location>
    <ligand>
        <name>substrate</name>
    </ligand>
</feature>
<dbReference type="InterPro" id="IPR003764">
    <property type="entry name" value="GlcNAc_6-P_deAcase"/>
</dbReference>
<dbReference type="InterPro" id="IPR011059">
    <property type="entry name" value="Metal-dep_hydrolase_composite"/>
</dbReference>
<evidence type="ECO:0000256" key="2">
    <source>
        <dbReference type="ARBA" id="ARBA00022723"/>
    </source>
</evidence>
<dbReference type="PANTHER" id="PTHR11113">
    <property type="entry name" value="N-ACETYLGLUCOSAMINE-6-PHOSPHATE DEACETYLASE"/>
    <property type="match status" value="1"/>
</dbReference>